<dbReference type="Proteomes" id="UP000178315">
    <property type="component" value="Unassembled WGS sequence"/>
</dbReference>
<dbReference type="Gene3D" id="2.40.50.140">
    <property type="entry name" value="Nucleic acid-binding proteins"/>
    <property type="match status" value="1"/>
</dbReference>
<evidence type="ECO:0000256" key="3">
    <source>
        <dbReference type="ARBA" id="ARBA00022741"/>
    </source>
</evidence>
<keyword evidence="4 7" id="KW-0067">ATP-binding</keyword>
<dbReference type="InterPro" id="IPR012340">
    <property type="entry name" value="NA-bd_OB-fold"/>
</dbReference>
<keyword evidence="7 8" id="KW-0460">Magnesium</keyword>
<dbReference type="Gene3D" id="3.30.930.10">
    <property type="entry name" value="Bira Bifunctional Protein, Domain 2"/>
    <property type="match status" value="1"/>
</dbReference>
<dbReference type="InterPro" id="IPR006674">
    <property type="entry name" value="HD_domain"/>
</dbReference>
<dbReference type="EC" id="6.1.1.6" evidence="7"/>
<comment type="similarity">
    <text evidence="7">Belongs to the class-II aminoacyl-tRNA synthetase family.</text>
</comment>
<evidence type="ECO:0000256" key="6">
    <source>
        <dbReference type="ARBA" id="ARBA00048573"/>
    </source>
</evidence>
<dbReference type="InterPro" id="IPR044136">
    <property type="entry name" value="Lys-tRNA-ligase_II_N"/>
</dbReference>
<feature type="binding site" evidence="7">
    <location>
        <position position="407"/>
    </location>
    <ligand>
        <name>Mg(2+)</name>
        <dbReference type="ChEBI" id="CHEBI:18420"/>
        <label>2</label>
    </ligand>
</feature>
<keyword evidence="7" id="KW-0648">Protein biosynthesis</keyword>
<reference evidence="10 11" key="1">
    <citation type="journal article" date="2016" name="Nat. Commun.">
        <title>Thousands of microbial genomes shed light on interconnected biogeochemical processes in an aquifer system.</title>
        <authorList>
            <person name="Anantharaman K."/>
            <person name="Brown C.T."/>
            <person name="Hug L.A."/>
            <person name="Sharon I."/>
            <person name="Castelle C.J."/>
            <person name="Probst A.J."/>
            <person name="Thomas B.C."/>
            <person name="Singh A."/>
            <person name="Wilkins M.J."/>
            <person name="Karaoz U."/>
            <person name="Brodie E.L."/>
            <person name="Williams K.H."/>
            <person name="Hubbard S.S."/>
            <person name="Banfield J.F."/>
        </authorList>
    </citation>
    <scope>NUCLEOTIDE SEQUENCE [LARGE SCALE GENOMIC DNA]</scope>
</reference>
<dbReference type="SUPFAM" id="SSF55681">
    <property type="entry name" value="Class II aaRS and biotin synthetases"/>
    <property type="match status" value="1"/>
</dbReference>
<comment type="catalytic activity">
    <reaction evidence="6 7 8">
        <text>tRNA(Lys) + L-lysine + ATP = L-lysyl-tRNA(Lys) + AMP + diphosphate</text>
        <dbReference type="Rhea" id="RHEA:20792"/>
        <dbReference type="Rhea" id="RHEA-COMP:9696"/>
        <dbReference type="Rhea" id="RHEA-COMP:9697"/>
        <dbReference type="ChEBI" id="CHEBI:30616"/>
        <dbReference type="ChEBI" id="CHEBI:32551"/>
        <dbReference type="ChEBI" id="CHEBI:33019"/>
        <dbReference type="ChEBI" id="CHEBI:78442"/>
        <dbReference type="ChEBI" id="CHEBI:78529"/>
        <dbReference type="ChEBI" id="CHEBI:456215"/>
        <dbReference type="EC" id="6.1.1.6"/>
    </reaction>
</comment>
<dbReference type="InterPro" id="IPR002313">
    <property type="entry name" value="Lys-tRNA-ligase_II"/>
</dbReference>
<dbReference type="GO" id="GO:0005524">
    <property type="term" value="F:ATP binding"/>
    <property type="evidence" value="ECO:0007669"/>
    <property type="project" value="UniProtKB-UniRule"/>
</dbReference>
<evidence type="ECO:0000256" key="7">
    <source>
        <dbReference type="HAMAP-Rule" id="MF_00252"/>
    </source>
</evidence>
<dbReference type="NCBIfam" id="TIGR00499">
    <property type="entry name" value="lysS_bact"/>
    <property type="match status" value="1"/>
</dbReference>
<dbReference type="PANTHER" id="PTHR42918:SF15">
    <property type="entry name" value="LYSINE--TRNA LIGASE, CHLOROPLASTIC_MITOCHONDRIAL"/>
    <property type="match status" value="1"/>
</dbReference>
<name>A0A1G2A8X0_9BACT</name>
<dbReference type="InterPro" id="IPR045864">
    <property type="entry name" value="aa-tRNA-synth_II/BPL/LPL"/>
</dbReference>
<dbReference type="GO" id="GO:0006430">
    <property type="term" value="P:lysyl-tRNA aminoacylation"/>
    <property type="evidence" value="ECO:0007669"/>
    <property type="project" value="UniProtKB-UniRule"/>
</dbReference>
<evidence type="ECO:0000256" key="1">
    <source>
        <dbReference type="ARBA" id="ARBA00022598"/>
    </source>
</evidence>
<dbReference type="SUPFAM" id="SSF50249">
    <property type="entry name" value="Nucleic acid-binding proteins"/>
    <property type="match status" value="1"/>
</dbReference>
<dbReference type="NCBIfam" id="NF001756">
    <property type="entry name" value="PRK00484.1"/>
    <property type="match status" value="1"/>
</dbReference>
<dbReference type="SUPFAM" id="SSF109604">
    <property type="entry name" value="HD-domain/PDEase-like"/>
    <property type="match status" value="1"/>
</dbReference>
<evidence type="ECO:0000313" key="10">
    <source>
        <dbReference type="EMBL" id="OGY72517.1"/>
    </source>
</evidence>
<keyword evidence="2 7" id="KW-0479">Metal-binding</keyword>
<feature type="domain" description="Aminoacyl-transfer RNA synthetases class-II family profile" evidence="9">
    <location>
        <begin position="181"/>
        <end position="486"/>
    </location>
</feature>
<dbReference type="GO" id="GO:0000287">
    <property type="term" value="F:magnesium ion binding"/>
    <property type="evidence" value="ECO:0007669"/>
    <property type="project" value="UniProtKB-UniRule"/>
</dbReference>
<dbReference type="InterPro" id="IPR004364">
    <property type="entry name" value="Aa-tRNA-synt_II"/>
</dbReference>
<evidence type="ECO:0000256" key="8">
    <source>
        <dbReference type="RuleBase" id="RU000336"/>
    </source>
</evidence>
<comment type="caution">
    <text evidence="7">Lacks conserved residue(s) required for the propagation of feature annotation.</text>
</comment>
<gene>
    <name evidence="7" type="primary">lysS</name>
    <name evidence="10" type="ORF">A3H61_02960</name>
</gene>
<evidence type="ECO:0000256" key="5">
    <source>
        <dbReference type="ARBA" id="ARBA00023146"/>
    </source>
</evidence>
<organism evidence="10 11">
    <name type="scientific">Candidatus Jacksonbacteria bacterium RIFCSPLOWO2_02_FULL_44_20</name>
    <dbReference type="NCBI Taxonomy" id="1798460"/>
    <lineage>
        <taxon>Bacteria</taxon>
        <taxon>Candidatus Jacksoniibacteriota</taxon>
    </lineage>
</organism>
<dbReference type="HAMAP" id="MF_00252">
    <property type="entry name" value="Lys_tRNA_synth_class2"/>
    <property type="match status" value="1"/>
</dbReference>
<evidence type="ECO:0000256" key="2">
    <source>
        <dbReference type="ARBA" id="ARBA00022723"/>
    </source>
</evidence>
<keyword evidence="1 7" id="KW-0436">Ligase</keyword>
<dbReference type="Pfam" id="PF01966">
    <property type="entry name" value="HD"/>
    <property type="match status" value="1"/>
</dbReference>
<dbReference type="Pfam" id="PF00152">
    <property type="entry name" value="tRNA-synt_2"/>
    <property type="match status" value="1"/>
</dbReference>
<keyword evidence="3 7" id="KW-0547">Nucleotide-binding</keyword>
<dbReference type="GO" id="GO:0004824">
    <property type="term" value="F:lysine-tRNA ligase activity"/>
    <property type="evidence" value="ECO:0007669"/>
    <property type="project" value="UniProtKB-UniRule"/>
</dbReference>
<dbReference type="AlphaFoldDB" id="A0A1G2A8X0"/>
<feature type="binding site" evidence="7">
    <location>
        <position position="407"/>
    </location>
    <ligand>
        <name>Mg(2+)</name>
        <dbReference type="ChEBI" id="CHEBI:18420"/>
        <label>1</label>
    </ligand>
</feature>
<dbReference type="CDD" id="cd04322">
    <property type="entry name" value="LysRS_N"/>
    <property type="match status" value="1"/>
</dbReference>
<dbReference type="Gene3D" id="1.10.3210.10">
    <property type="entry name" value="Hypothetical protein af1432"/>
    <property type="match status" value="1"/>
</dbReference>
<proteinExistence type="inferred from homology"/>
<dbReference type="InterPro" id="IPR006195">
    <property type="entry name" value="aa-tRNA-synth_II"/>
</dbReference>
<keyword evidence="5 7" id="KW-0030">Aminoacyl-tRNA synthetase</keyword>
<keyword evidence="7" id="KW-0963">Cytoplasm</keyword>
<evidence type="ECO:0000313" key="11">
    <source>
        <dbReference type="Proteomes" id="UP000178315"/>
    </source>
</evidence>
<evidence type="ECO:0000256" key="4">
    <source>
        <dbReference type="ARBA" id="ARBA00022840"/>
    </source>
</evidence>
<comment type="cofactor">
    <cofactor evidence="7 8">
        <name>Mg(2+)</name>
        <dbReference type="ChEBI" id="CHEBI:18420"/>
    </cofactor>
    <text evidence="7 8">Binds 3 Mg(2+) ions per subunit.</text>
</comment>
<dbReference type="EMBL" id="MHJU01000030">
    <property type="protein sequence ID" value="OGY72517.1"/>
    <property type="molecule type" value="Genomic_DNA"/>
</dbReference>
<sequence length="693" mass="78906">MNEQITERAIRIECLRTMESRGIEPYPSKTARTHTIRAVLDGFDHFCASANIVTIAGRIIGLREHGGSLFADLEDGTGRMQIYLKKDELKNIKITYEDFLNFVGIGDFIEVTGTVFQTKAGERTVLASAWHLISKAILGTPSRWYGIHDAETRHRKRYLDFLLNPPLKEMFVRKARFWNSMREFLIARGFIEVYTPVLETTAGGATAKPFITRHNALDIDVYLRISTGELWQKRLMIAGFEKTFEIGRQFRNEGIDHEHLQDYTQMECYMAYADYSHGMELTRELICHTAEQTFGTLAFTIGEHAIDLSHEWERIDFTDAIKQQVGIDVLHAKNTDLQNKCDELGVSSEAYADRGRLMDLLWKYCRKRISGPLYIIHTPVELSPLAKKSGTNRQVTERFQLILAGSELCNGYSELNDPLDQRARFEEQQRMRDAGDEEAQMLDEDFVEALEYGMPPVCGLGISERLFAFLEGKSVRECTMFPLLRPSQTEKPLQKEVEIKDIGITREKALELLHEYVKNPNLIKHNLAVEIQMRALAIYFQEKGIANINKDAWAMAGLLHDMDWEITESEPQKHSIMTAEILNKIGVHPAIVEAIKVHNHTHGLKPETLMQKVLYCAEELTGLVVAAARVQPDKKLASVDIPSVIKKFKDKAFARGVNREIILKCKEFLGMELDELISLTLLAMQARAGELGL</sequence>
<dbReference type="Pfam" id="PF01336">
    <property type="entry name" value="tRNA_anti-codon"/>
    <property type="match status" value="1"/>
</dbReference>
<dbReference type="InterPro" id="IPR004365">
    <property type="entry name" value="NA-bd_OB_tRNA"/>
</dbReference>
<dbReference type="GO" id="GO:0005829">
    <property type="term" value="C:cytosol"/>
    <property type="evidence" value="ECO:0007669"/>
    <property type="project" value="TreeGrafter"/>
</dbReference>
<dbReference type="PRINTS" id="PR00982">
    <property type="entry name" value="TRNASYNTHLYS"/>
</dbReference>
<dbReference type="InterPro" id="IPR018149">
    <property type="entry name" value="Lys-tRNA-synth_II_C"/>
</dbReference>
<dbReference type="NCBIfam" id="TIGR00277">
    <property type="entry name" value="HDIG"/>
    <property type="match status" value="1"/>
</dbReference>
<dbReference type="GO" id="GO:0000049">
    <property type="term" value="F:tRNA binding"/>
    <property type="evidence" value="ECO:0007669"/>
    <property type="project" value="TreeGrafter"/>
</dbReference>
<comment type="subcellular location">
    <subcellularLocation>
        <location evidence="7">Cytoplasm</location>
    </subcellularLocation>
</comment>
<comment type="subunit">
    <text evidence="7">Homodimer.</text>
</comment>
<protein>
    <recommendedName>
        <fullName evidence="7">Lysine--tRNA ligase</fullName>
        <ecNumber evidence="7">6.1.1.6</ecNumber>
    </recommendedName>
    <alternativeName>
        <fullName evidence="7">Lysyl-tRNA synthetase</fullName>
        <shortName evidence="7">LysRS</shortName>
    </alternativeName>
</protein>
<comment type="caution">
    <text evidence="10">The sequence shown here is derived from an EMBL/GenBank/DDBJ whole genome shotgun (WGS) entry which is preliminary data.</text>
</comment>
<dbReference type="PROSITE" id="PS50862">
    <property type="entry name" value="AA_TRNA_LIGASE_II"/>
    <property type="match status" value="1"/>
</dbReference>
<dbReference type="InterPro" id="IPR006675">
    <property type="entry name" value="HDIG_dom"/>
</dbReference>
<evidence type="ECO:0000259" key="9">
    <source>
        <dbReference type="PROSITE" id="PS50862"/>
    </source>
</evidence>
<accession>A0A1G2A8X0</accession>
<dbReference type="PANTHER" id="PTHR42918">
    <property type="entry name" value="LYSYL-TRNA SYNTHETASE"/>
    <property type="match status" value="1"/>
</dbReference>